<organism evidence="1 2">
    <name type="scientific">Pseudomonas cichorii</name>
    <dbReference type="NCBI Taxonomy" id="36746"/>
    <lineage>
        <taxon>Bacteria</taxon>
        <taxon>Pseudomonadati</taxon>
        <taxon>Pseudomonadota</taxon>
        <taxon>Gammaproteobacteria</taxon>
        <taxon>Pseudomonadales</taxon>
        <taxon>Pseudomonadaceae</taxon>
        <taxon>Pseudomonas</taxon>
    </lineage>
</organism>
<gene>
    <name evidence="1" type="ORF">ALQ04_200048</name>
</gene>
<evidence type="ECO:0000313" key="1">
    <source>
        <dbReference type="EMBL" id="RMQ41422.1"/>
    </source>
</evidence>
<evidence type="ECO:0000313" key="2">
    <source>
        <dbReference type="Proteomes" id="UP000277236"/>
    </source>
</evidence>
<dbReference type="Proteomes" id="UP000277236">
    <property type="component" value="Unassembled WGS sequence"/>
</dbReference>
<reference evidence="1 2" key="1">
    <citation type="submission" date="2018-08" db="EMBL/GenBank/DDBJ databases">
        <title>Recombination of ecologically and evolutionarily significant loci maintains genetic cohesion in the Pseudomonas syringae species complex.</title>
        <authorList>
            <person name="Dillon M."/>
            <person name="Thakur S."/>
            <person name="Almeida R.N.D."/>
            <person name="Weir B.S."/>
            <person name="Guttman D.S."/>
        </authorList>
    </citation>
    <scope>NUCLEOTIDE SEQUENCE [LARGE SCALE GENOMIC DNA]</scope>
    <source>
        <strain evidence="1 2">ICMP 3353</strain>
    </source>
</reference>
<dbReference type="AlphaFoldDB" id="A0A3M4LIW2"/>
<sequence>MTDVSLEYVRKHQKAPMTHPLFDFDLKRVSRTHYITGKAAINFPHAGSTTGGWHFLSYFDRDSGIAKVSLAGIHYPDTTDFFGDAGVIDVTDELAMRGWSEDGKRLFMADHCRAAADMVMKWVLSDSKHCNVEVADWFPSSETKQRLLEILNSGRRKLLAFDKLQKMEAWLSSQ</sequence>
<protein>
    <submittedName>
        <fullName evidence="1">Uncharacterized protein</fullName>
    </submittedName>
</protein>
<proteinExistence type="predicted"/>
<name>A0A3M4LIW2_PSECI</name>
<dbReference type="EMBL" id="RBRE01000087">
    <property type="protein sequence ID" value="RMQ41422.1"/>
    <property type="molecule type" value="Genomic_DNA"/>
</dbReference>
<accession>A0A3M4LIW2</accession>
<comment type="caution">
    <text evidence="1">The sequence shown here is derived from an EMBL/GenBank/DDBJ whole genome shotgun (WGS) entry which is preliminary data.</text>
</comment>